<keyword evidence="2 8" id="KW-0028">Amino-acid biosynthesis</keyword>
<dbReference type="Pfam" id="PF00696">
    <property type="entry name" value="AA_kinase"/>
    <property type="match status" value="1"/>
</dbReference>
<dbReference type="SMART" id="SM00359">
    <property type="entry name" value="PUA"/>
    <property type="match status" value="1"/>
</dbReference>
<evidence type="ECO:0000256" key="7">
    <source>
        <dbReference type="ARBA" id="ARBA00022840"/>
    </source>
</evidence>
<feature type="region of interest" description="Disordered" evidence="9">
    <location>
        <begin position="1"/>
        <end position="31"/>
    </location>
</feature>
<keyword evidence="7 8" id="KW-0067">ATP-binding</keyword>
<comment type="pathway">
    <text evidence="8">Amino-acid biosynthesis; L-proline biosynthesis; L-glutamate 5-semialdehyde from L-glutamate: step 1/2.</text>
</comment>
<dbReference type="PANTHER" id="PTHR43654:SF1">
    <property type="entry name" value="ISOPENTENYL PHOSPHATE KINASE"/>
    <property type="match status" value="1"/>
</dbReference>
<dbReference type="AlphaFoldDB" id="A0A2A2EFE2"/>
<gene>
    <name evidence="8" type="primary">proB</name>
    <name evidence="11" type="ORF">B1526_1039</name>
</gene>
<keyword evidence="5 8" id="KW-0547">Nucleotide-binding</keyword>
<keyword evidence="1 8" id="KW-0963">Cytoplasm</keyword>
<keyword evidence="12" id="KW-1185">Reference proteome</keyword>
<dbReference type="Gene3D" id="2.30.130.10">
    <property type="entry name" value="PUA domain"/>
    <property type="match status" value="1"/>
</dbReference>
<dbReference type="PRINTS" id="PR00474">
    <property type="entry name" value="GLU5KINASE"/>
</dbReference>
<dbReference type="InterPro" id="IPR036393">
    <property type="entry name" value="AceGlu_kinase-like_sf"/>
</dbReference>
<dbReference type="SUPFAM" id="SSF88697">
    <property type="entry name" value="PUA domain-like"/>
    <property type="match status" value="1"/>
</dbReference>
<accession>A0A2A2EFE2</accession>
<dbReference type="InterPro" id="IPR015947">
    <property type="entry name" value="PUA-like_sf"/>
</dbReference>
<dbReference type="Pfam" id="PF01472">
    <property type="entry name" value="PUA"/>
    <property type="match status" value="1"/>
</dbReference>
<evidence type="ECO:0000313" key="12">
    <source>
        <dbReference type="Proteomes" id="UP000218399"/>
    </source>
</evidence>
<dbReference type="EMBL" id="MVOH01000011">
    <property type="protein sequence ID" value="PAU67731.1"/>
    <property type="molecule type" value="Genomic_DNA"/>
</dbReference>
<evidence type="ECO:0000256" key="9">
    <source>
        <dbReference type="SAM" id="MobiDB-lite"/>
    </source>
</evidence>
<feature type="compositionally biased region" description="Basic and acidic residues" evidence="9">
    <location>
        <begin position="1"/>
        <end position="21"/>
    </location>
</feature>
<feature type="binding site" evidence="8">
    <location>
        <position position="255"/>
    </location>
    <ligand>
        <name>substrate</name>
    </ligand>
</feature>
<proteinExistence type="inferred from homology"/>
<feature type="binding site" evidence="8">
    <location>
        <position position="128"/>
    </location>
    <ligand>
        <name>ATP</name>
        <dbReference type="ChEBI" id="CHEBI:30616"/>
    </ligand>
</feature>
<dbReference type="EC" id="2.7.2.11" evidence="8"/>
<dbReference type="SUPFAM" id="SSF53633">
    <property type="entry name" value="Carbamate kinase-like"/>
    <property type="match status" value="1"/>
</dbReference>
<dbReference type="InterPro" id="IPR036974">
    <property type="entry name" value="PUA_sf"/>
</dbReference>
<comment type="catalytic activity">
    <reaction evidence="8">
        <text>L-glutamate + ATP = L-glutamyl 5-phosphate + ADP</text>
        <dbReference type="Rhea" id="RHEA:14877"/>
        <dbReference type="ChEBI" id="CHEBI:29985"/>
        <dbReference type="ChEBI" id="CHEBI:30616"/>
        <dbReference type="ChEBI" id="CHEBI:58274"/>
        <dbReference type="ChEBI" id="CHEBI:456216"/>
        <dbReference type="EC" id="2.7.2.11"/>
    </reaction>
</comment>
<dbReference type="InterPro" id="IPR002478">
    <property type="entry name" value="PUA"/>
</dbReference>
<dbReference type="Gene3D" id="3.40.1160.10">
    <property type="entry name" value="Acetylglutamate kinase-like"/>
    <property type="match status" value="1"/>
</dbReference>
<dbReference type="CDD" id="cd21157">
    <property type="entry name" value="PUA_G5K"/>
    <property type="match status" value="1"/>
</dbReference>
<evidence type="ECO:0000259" key="10">
    <source>
        <dbReference type="SMART" id="SM00359"/>
    </source>
</evidence>
<feature type="domain" description="PUA" evidence="10">
    <location>
        <begin position="392"/>
        <end position="475"/>
    </location>
</feature>
<evidence type="ECO:0000256" key="3">
    <source>
        <dbReference type="ARBA" id="ARBA00022650"/>
    </source>
</evidence>
<reference evidence="11 12" key="1">
    <citation type="journal article" date="2017" name="ISME J.">
        <title>Unveiling bifidobacterial biogeography across the mammalian branch of the tree of life.</title>
        <authorList>
            <person name="Milani C."/>
            <person name="Mangifesta M."/>
            <person name="Mancabelli L."/>
            <person name="Lugli G.A."/>
            <person name="James K."/>
            <person name="Duranti S."/>
            <person name="Turroni F."/>
            <person name="Ferrario C."/>
            <person name="Ossiprandi M.C."/>
            <person name="van Sinderen D."/>
            <person name="Ventura M."/>
        </authorList>
    </citation>
    <scope>NUCLEOTIDE SEQUENCE [LARGE SCALE GENOMIC DNA]</scope>
    <source>
        <strain evidence="12">Ham19E</strain>
    </source>
</reference>
<comment type="subcellular location">
    <subcellularLocation>
        <location evidence="8">Cytoplasm</location>
    </subcellularLocation>
</comment>
<dbReference type="GO" id="GO:0055129">
    <property type="term" value="P:L-proline biosynthetic process"/>
    <property type="evidence" value="ECO:0007669"/>
    <property type="project" value="UniProtKB-UniRule"/>
</dbReference>
<dbReference type="CDD" id="cd04242">
    <property type="entry name" value="AAK_G5K_ProB"/>
    <property type="match status" value="1"/>
</dbReference>
<keyword evidence="3 8" id="KW-0641">Proline biosynthesis</keyword>
<evidence type="ECO:0000256" key="2">
    <source>
        <dbReference type="ARBA" id="ARBA00022605"/>
    </source>
</evidence>
<sequence length="483" mass="49971">MTEHEDQPRAEHQLEEERRNDGIGADGAGVAADSVDVHEVAADAADARGDAVADVAESVSADADVHDADSADVRGADGVPDVADVVESAADVRTVNAARVREVTSVVGAWTDEDTRRAVAAAKTIVVKVGSSSLTQPSGHLDVDKLEALAGALANVRLAGANVVLVSSGAIAAGFGPLGFASRPTDVATQQACASVGQGLLMAQYETAFGRYGVRVGQLLITADDTMQPQQYRNARRTMATMLDLGVVPIVNENDALASNEIRFGDNDRLSALIANMVRADALVLLTDVDALYTAPPKEAGSRKISFVPNVTAMIDEIRVGGTGSGVGTGGMVTKLEAARMAAVSGIPAVMTCASNAGPALMGDNVGTAFAPVKQRGTAKRLWIKFASHPQGTLIADAGAAAAVRAGRASLLAAGVLETRGDFAAGDAVWIDDEDGNHLARGLVAYDSEEVPDMLGRTTAQLRRLLGDEYAHPLVHRDNLVLV</sequence>
<dbReference type="FunFam" id="3.40.1160.10:FF:000018">
    <property type="entry name" value="Glutamate 5-kinase"/>
    <property type="match status" value="1"/>
</dbReference>
<comment type="function">
    <text evidence="8">Catalyzes the transfer of a phosphate group to glutamate to form L-glutamate 5-phosphate.</text>
</comment>
<dbReference type="PANTHER" id="PTHR43654">
    <property type="entry name" value="GLUTAMATE 5-KINASE"/>
    <property type="match status" value="1"/>
</dbReference>
<dbReference type="InterPro" id="IPR041739">
    <property type="entry name" value="G5K_ProB"/>
</dbReference>
<feature type="binding site" evidence="8">
    <location>
        <begin position="329"/>
        <end position="335"/>
    </location>
    <ligand>
        <name>ATP</name>
        <dbReference type="ChEBI" id="CHEBI:30616"/>
    </ligand>
</feature>
<dbReference type="GO" id="GO:0005524">
    <property type="term" value="F:ATP binding"/>
    <property type="evidence" value="ECO:0007669"/>
    <property type="project" value="UniProtKB-KW"/>
</dbReference>
<feature type="binding site" evidence="8">
    <location>
        <position position="168"/>
    </location>
    <ligand>
        <name>substrate</name>
    </ligand>
</feature>
<comment type="caution">
    <text evidence="11">The sequence shown here is derived from an EMBL/GenBank/DDBJ whole genome shotgun (WGS) entry which is preliminary data.</text>
</comment>
<evidence type="ECO:0000256" key="8">
    <source>
        <dbReference type="HAMAP-Rule" id="MF_00456"/>
    </source>
</evidence>
<evidence type="ECO:0000256" key="1">
    <source>
        <dbReference type="ARBA" id="ARBA00022490"/>
    </source>
</evidence>
<dbReference type="PROSITE" id="PS50890">
    <property type="entry name" value="PUA"/>
    <property type="match status" value="1"/>
</dbReference>
<evidence type="ECO:0000256" key="5">
    <source>
        <dbReference type="ARBA" id="ARBA00022741"/>
    </source>
</evidence>
<dbReference type="InterPro" id="IPR001048">
    <property type="entry name" value="Asp/Glu/Uridylate_kinase"/>
</dbReference>
<organism evidence="11 12">
    <name type="scientific">Bifidobacterium criceti</name>
    <dbReference type="NCBI Taxonomy" id="1960969"/>
    <lineage>
        <taxon>Bacteria</taxon>
        <taxon>Bacillati</taxon>
        <taxon>Actinomycetota</taxon>
        <taxon>Actinomycetes</taxon>
        <taxon>Bifidobacteriales</taxon>
        <taxon>Bifidobacteriaceae</taxon>
        <taxon>Bifidobacterium</taxon>
    </lineage>
</organism>
<dbReference type="UniPathway" id="UPA00098">
    <property type="reaction ID" value="UER00359"/>
</dbReference>
<keyword evidence="4 8" id="KW-0808">Transferase</keyword>
<evidence type="ECO:0000313" key="11">
    <source>
        <dbReference type="EMBL" id="PAU67731.1"/>
    </source>
</evidence>
<feature type="binding site" evidence="8">
    <location>
        <position position="267"/>
    </location>
    <ligand>
        <name>substrate</name>
    </ligand>
</feature>
<dbReference type="InterPro" id="IPR001057">
    <property type="entry name" value="Glu/AcGlu_kinase"/>
</dbReference>
<dbReference type="InterPro" id="IPR005715">
    <property type="entry name" value="Glu_5kinase/COase_Synthase"/>
</dbReference>
<dbReference type="NCBIfam" id="TIGR01027">
    <property type="entry name" value="proB"/>
    <property type="match status" value="1"/>
</dbReference>
<dbReference type="HAMAP" id="MF_00456">
    <property type="entry name" value="ProB"/>
    <property type="match status" value="1"/>
</dbReference>
<evidence type="ECO:0000256" key="4">
    <source>
        <dbReference type="ARBA" id="ARBA00022679"/>
    </source>
</evidence>
<dbReference type="GO" id="GO:0005829">
    <property type="term" value="C:cytosol"/>
    <property type="evidence" value="ECO:0007669"/>
    <property type="project" value="TreeGrafter"/>
</dbReference>
<dbReference type="PROSITE" id="PS00902">
    <property type="entry name" value="GLUTAMATE_5_KINASE"/>
    <property type="match status" value="1"/>
</dbReference>
<dbReference type="GO" id="GO:0003723">
    <property type="term" value="F:RNA binding"/>
    <property type="evidence" value="ECO:0007669"/>
    <property type="project" value="InterPro"/>
</dbReference>
<feature type="binding site" evidence="8">
    <location>
        <begin position="287"/>
        <end position="288"/>
    </location>
    <ligand>
        <name>ATP</name>
        <dbReference type="ChEBI" id="CHEBI:30616"/>
    </ligand>
</feature>
<comment type="similarity">
    <text evidence="8">Belongs to the glutamate 5-kinase family.</text>
</comment>
<dbReference type="Proteomes" id="UP000218399">
    <property type="component" value="Unassembled WGS sequence"/>
</dbReference>
<keyword evidence="6 8" id="KW-0418">Kinase</keyword>
<dbReference type="GO" id="GO:0004349">
    <property type="term" value="F:glutamate 5-kinase activity"/>
    <property type="evidence" value="ECO:0007669"/>
    <property type="project" value="UniProtKB-UniRule"/>
</dbReference>
<dbReference type="InterPro" id="IPR019797">
    <property type="entry name" value="Glutamate_5-kinase_CS"/>
</dbReference>
<evidence type="ECO:0000256" key="6">
    <source>
        <dbReference type="ARBA" id="ARBA00022777"/>
    </source>
</evidence>
<name>A0A2A2EFE2_9BIFI</name>
<protein>
    <recommendedName>
        <fullName evidence="8">Glutamate 5-kinase</fullName>
        <ecNumber evidence="8">2.7.2.11</ecNumber>
    </recommendedName>
    <alternativeName>
        <fullName evidence="8">Gamma-glutamyl kinase</fullName>
        <shortName evidence="8">GK</shortName>
    </alternativeName>
</protein>